<dbReference type="PROSITE" id="PS50011">
    <property type="entry name" value="PROTEIN_KINASE_DOM"/>
    <property type="match status" value="1"/>
</dbReference>
<keyword evidence="3" id="KW-0808">Transferase</keyword>
<dbReference type="InterPro" id="IPR036322">
    <property type="entry name" value="WD40_repeat_dom_sf"/>
</dbReference>
<dbReference type="Gramene" id="Kaladp0095s0042.3.v1.1">
    <property type="protein sequence ID" value="Kaladp0095s0042.3.v1.1"/>
    <property type="gene ID" value="Kaladp0095s0042.v1.1"/>
</dbReference>
<dbReference type="PANTHER" id="PTHR44218">
    <property type="entry name" value="PROTEIN SPA1-RELATED 2"/>
    <property type="match status" value="1"/>
</dbReference>
<dbReference type="InterPro" id="IPR020472">
    <property type="entry name" value="WD40_PAC1"/>
</dbReference>
<comment type="subcellular location">
    <subcellularLocation>
        <location evidence="1">Nucleus</location>
    </subcellularLocation>
</comment>
<evidence type="ECO:0000256" key="9">
    <source>
        <dbReference type="PROSITE-ProRule" id="PRU00221"/>
    </source>
</evidence>
<dbReference type="GO" id="GO:0042802">
    <property type="term" value="F:identical protein binding"/>
    <property type="evidence" value="ECO:0007669"/>
    <property type="project" value="UniProtKB-ARBA"/>
</dbReference>
<feature type="repeat" description="WD" evidence="9">
    <location>
        <begin position="671"/>
        <end position="713"/>
    </location>
</feature>
<sequence length="895" mass="99403">MEGSSESGWQKFDYAEGFDTSAASGTNFISLHAKRLRFSRDAFHGCELRKEADNSSMAGSDQYDIVSDPSRNSENATTSDRCLYPVEGGNVNLRQWLDMSERSVDVVQCVSIFRQIVEIVNKVHSQGITFQKLLPSCFAISTFNHVSLIDSVLLPESGYASCDSGTRLATTEFIHSVAHLPSFSGSIKSMLGNDDLLPETAPAKPFSISEANWRQTSSCTATNLQVKHEINGSRHFKQPDDERQPLMVKNILLLERTWYISPEEVAGAPSSSASDIFRLGVLLFELFCPCISIDEKCTTMSSLRHRVLPPQFLLRWPKEVSFCLWLLHPDPASRPHMGELLESKFFTEARDSSEDCEAERVLNEQILEQELLLEFLFLSQQQKEDAAYTLQESISLVSFDIDDVTRLQPSIQNGGVLPVSGNNMVGSDLPLYIIEHEGSDALGFRKRLRLGLPNHYVVESDSKTEERKSGWLHADQESAVFNSPRLLKNFKMLESAYFLTRQRAVKQTKNMPTKCSALNNCGRWSTIVNERSSMGNMMHSEPSEDNLRIGWIGPFLEGLCKYLSCSKLKIKAEVKQGDLLNSSNLVCALSFDRDGDFFASAGVNKKIKVFDCDSILNEDRAIHYPAVELACDSKLSSVCWNSYIKSQIASSNFEGVVQVWDVTRNQLLCQMKEHERRVWSVDFSATDPTLLASGSDDGSVKLWSVNQDASVGTIKAKANVCCVQFPSSSSRTLAFGSADHGIYYYDLRNPRTPLCTLVGHGKTVSYVKFIDSTNLVSASTDNTLKLWDLSLSSSVTPVLESPTQSFTGHLNVKNFVGLSVYDGYIATGSETNEVFIYHKAFPMPALSFKFNAADPLSGQETHDAAQFVSSVCWRGQSSTLVAASSTGNIKILEMV</sequence>
<dbReference type="InterPro" id="IPR015943">
    <property type="entry name" value="WD40/YVTN_repeat-like_dom_sf"/>
</dbReference>
<proteinExistence type="predicted"/>
<evidence type="ECO:0000256" key="5">
    <source>
        <dbReference type="ARBA" id="ARBA00022786"/>
    </source>
</evidence>
<evidence type="ECO:0000256" key="3">
    <source>
        <dbReference type="ARBA" id="ARBA00022679"/>
    </source>
</evidence>
<dbReference type="GO" id="GO:0004672">
    <property type="term" value="F:protein kinase activity"/>
    <property type="evidence" value="ECO:0007669"/>
    <property type="project" value="InterPro"/>
</dbReference>
<evidence type="ECO:0000256" key="1">
    <source>
        <dbReference type="ARBA" id="ARBA00004123"/>
    </source>
</evidence>
<dbReference type="InterPro" id="IPR019775">
    <property type="entry name" value="WD40_repeat_CS"/>
</dbReference>
<dbReference type="Gene3D" id="1.10.510.10">
    <property type="entry name" value="Transferase(Phosphotransferase) domain 1"/>
    <property type="match status" value="1"/>
</dbReference>
<evidence type="ECO:0000313" key="12">
    <source>
        <dbReference type="EnsemblPlants" id="Kaladp0095s0042.2.v1.1"/>
    </source>
</evidence>
<reference evidence="12" key="1">
    <citation type="submission" date="2021-01" db="UniProtKB">
        <authorList>
            <consortium name="EnsemblPlants"/>
        </authorList>
    </citation>
    <scope>IDENTIFICATION</scope>
</reference>
<dbReference type="EnsemblPlants" id="Kaladp0095s0042.1.v1.1">
    <property type="protein sequence ID" value="Kaladp0095s0042.1.v1.1"/>
    <property type="gene ID" value="Kaladp0095s0042.v1.1"/>
</dbReference>
<protein>
    <recommendedName>
        <fullName evidence="11">Protein kinase domain-containing protein</fullName>
    </recommendedName>
</protein>
<feature type="domain" description="Protein kinase" evidence="11">
    <location>
        <begin position="1"/>
        <end position="346"/>
    </location>
</feature>
<keyword evidence="7" id="KW-0539">Nucleus</keyword>
<dbReference type="PANTHER" id="PTHR44218:SF1">
    <property type="entry name" value="PROTEIN SPA1-RELATED 3"/>
    <property type="match status" value="1"/>
</dbReference>
<evidence type="ECO:0000256" key="6">
    <source>
        <dbReference type="ARBA" id="ARBA00023054"/>
    </source>
</evidence>
<dbReference type="AlphaFoldDB" id="A0A7N0V0K2"/>
<dbReference type="GO" id="GO:0005634">
    <property type="term" value="C:nucleus"/>
    <property type="evidence" value="ECO:0007669"/>
    <property type="project" value="UniProtKB-SubCell"/>
</dbReference>
<dbReference type="GO" id="GO:0009585">
    <property type="term" value="P:red, far-red light phototransduction"/>
    <property type="evidence" value="ECO:0007669"/>
    <property type="project" value="UniProtKB-KW"/>
</dbReference>
<accession>A0A7N0V0K2</accession>
<dbReference type="InterPro" id="IPR044630">
    <property type="entry name" value="SPA1/2/3/4"/>
</dbReference>
<dbReference type="InterPro" id="IPR011009">
    <property type="entry name" value="Kinase-like_dom_sf"/>
</dbReference>
<keyword evidence="4" id="KW-0677">Repeat</keyword>
<dbReference type="SUPFAM" id="SSF56112">
    <property type="entry name" value="Protein kinase-like (PK-like)"/>
    <property type="match status" value="1"/>
</dbReference>
<dbReference type="GO" id="GO:0009640">
    <property type="term" value="P:photomorphogenesis"/>
    <property type="evidence" value="ECO:0007669"/>
    <property type="project" value="InterPro"/>
</dbReference>
<feature type="repeat" description="WD" evidence="9">
    <location>
        <begin position="757"/>
        <end position="797"/>
    </location>
</feature>
<evidence type="ECO:0000259" key="11">
    <source>
        <dbReference type="PROSITE" id="PS50011"/>
    </source>
</evidence>
<dbReference type="InterPro" id="IPR001680">
    <property type="entry name" value="WD40_rpt"/>
</dbReference>
<dbReference type="Proteomes" id="UP000594263">
    <property type="component" value="Unplaced"/>
</dbReference>
<keyword evidence="5" id="KW-0833">Ubl conjugation pathway</keyword>
<dbReference type="GO" id="GO:0005524">
    <property type="term" value="F:ATP binding"/>
    <property type="evidence" value="ECO:0007669"/>
    <property type="project" value="InterPro"/>
</dbReference>
<dbReference type="SUPFAM" id="SSF50978">
    <property type="entry name" value="WD40 repeat-like"/>
    <property type="match status" value="1"/>
</dbReference>
<evidence type="ECO:0000313" key="13">
    <source>
        <dbReference type="Proteomes" id="UP000594263"/>
    </source>
</evidence>
<dbReference type="EnsemblPlants" id="Kaladp0095s0042.2.v1.1">
    <property type="protein sequence ID" value="Kaladp0095s0042.2.v1.1"/>
    <property type="gene ID" value="Kaladp0095s0042.v1.1"/>
</dbReference>
<dbReference type="Gramene" id="Kaladp0095s0042.2.v1.1">
    <property type="protein sequence ID" value="Kaladp0095s0042.2.v1.1"/>
    <property type="gene ID" value="Kaladp0095s0042.v1.1"/>
</dbReference>
<dbReference type="EnsemblPlants" id="Kaladp0095s0042.3.v1.1">
    <property type="protein sequence ID" value="Kaladp0095s0042.3.v1.1"/>
    <property type="gene ID" value="Kaladp0095s0042.v1.1"/>
</dbReference>
<dbReference type="SMART" id="SM00320">
    <property type="entry name" value="WD40"/>
    <property type="match status" value="7"/>
</dbReference>
<feature type="region of interest" description="Disordered" evidence="10">
    <location>
        <begin position="54"/>
        <end position="79"/>
    </location>
</feature>
<keyword evidence="8" id="KW-0607">Phytochrome signaling pathway</keyword>
<evidence type="ECO:0000256" key="4">
    <source>
        <dbReference type="ARBA" id="ARBA00022737"/>
    </source>
</evidence>
<dbReference type="FunFam" id="2.130.10.10:FF:000090">
    <property type="entry name" value="E3 ubiquitin-protein ligase RFWD2 isoform X1"/>
    <property type="match status" value="1"/>
</dbReference>
<dbReference type="Gene3D" id="2.130.10.10">
    <property type="entry name" value="YVTN repeat-like/Quinoprotein amine dehydrogenase"/>
    <property type="match status" value="1"/>
</dbReference>
<dbReference type="PROSITE" id="PS00678">
    <property type="entry name" value="WD_REPEATS_1"/>
    <property type="match status" value="1"/>
</dbReference>
<dbReference type="OMA" id="KQDSAYR"/>
<dbReference type="InterPro" id="IPR000719">
    <property type="entry name" value="Prot_kinase_dom"/>
</dbReference>
<dbReference type="PRINTS" id="PR00320">
    <property type="entry name" value="GPROTEINBRPT"/>
</dbReference>
<dbReference type="PROSITE" id="PS50082">
    <property type="entry name" value="WD_REPEATS_2"/>
    <property type="match status" value="2"/>
</dbReference>
<dbReference type="Gramene" id="Kaladp0095s0042.1.v1.1">
    <property type="protein sequence ID" value="Kaladp0095s0042.1.v1.1"/>
    <property type="gene ID" value="Kaladp0095s0042.v1.1"/>
</dbReference>
<dbReference type="Pfam" id="PF00400">
    <property type="entry name" value="WD40"/>
    <property type="match status" value="3"/>
</dbReference>
<evidence type="ECO:0000256" key="10">
    <source>
        <dbReference type="SAM" id="MobiDB-lite"/>
    </source>
</evidence>
<keyword evidence="13" id="KW-1185">Reference proteome</keyword>
<feature type="compositionally biased region" description="Polar residues" evidence="10">
    <location>
        <begin position="69"/>
        <end position="79"/>
    </location>
</feature>
<name>A0A7N0V0K2_KALFE</name>
<keyword evidence="6" id="KW-0175">Coiled coil</keyword>
<dbReference type="PROSITE" id="PS50294">
    <property type="entry name" value="WD_REPEATS_REGION"/>
    <property type="match status" value="2"/>
</dbReference>
<organism evidence="12 13">
    <name type="scientific">Kalanchoe fedtschenkoi</name>
    <name type="common">Lavender scallops</name>
    <name type="synonym">South American air plant</name>
    <dbReference type="NCBI Taxonomy" id="63787"/>
    <lineage>
        <taxon>Eukaryota</taxon>
        <taxon>Viridiplantae</taxon>
        <taxon>Streptophyta</taxon>
        <taxon>Embryophyta</taxon>
        <taxon>Tracheophyta</taxon>
        <taxon>Spermatophyta</taxon>
        <taxon>Magnoliopsida</taxon>
        <taxon>eudicotyledons</taxon>
        <taxon>Gunneridae</taxon>
        <taxon>Pentapetalae</taxon>
        <taxon>Saxifragales</taxon>
        <taxon>Crassulaceae</taxon>
        <taxon>Kalanchoe</taxon>
    </lineage>
</organism>
<evidence type="ECO:0000256" key="7">
    <source>
        <dbReference type="ARBA" id="ARBA00023242"/>
    </source>
</evidence>
<keyword evidence="2 9" id="KW-0853">WD repeat</keyword>
<evidence type="ECO:0000256" key="2">
    <source>
        <dbReference type="ARBA" id="ARBA00022574"/>
    </source>
</evidence>
<evidence type="ECO:0000256" key="8">
    <source>
        <dbReference type="ARBA" id="ARBA00084091"/>
    </source>
</evidence>